<evidence type="ECO:0000313" key="1">
    <source>
        <dbReference type="EMBL" id="KAJ5557042.1"/>
    </source>
</evidence>
<name>A0AAD6GM34_9EURO</name>
<dbReference type="EMBL" id="JAQIZZ010000001">
    <property type="protein sequence ID" value="KAJ5557042.1"/>
    <property type="molecule type" value="Genomic_DNA"/>
</dbReference>
<comment type="caution">
    <text evidence="1">The sequence shown here is derived from an EMBL/GenBank/DDBJ whole genome shotgun (WGS) entry which is preliminary data.</text>
</comment>
<sequence length="187" mass="20107">MATSKLSTYVEGEDLDENKATVKPGLSSTLSVLNASLADNRAARRLYLFQRPLQGHESLSTMSEATQTRGNYTSAAGDPRVDSVLPQITESFHIISHIGVIVIEEAVYADESLTALQKLSTGLVYEHAGPSMRSSQEGAGIHVNEVAIQTFTALDFIGHTDLTNARLDTICETSARARAPQSEQNSG</sequence>
<accession>A0AAD6GM34</accession>
<dbReference type="Proteomes" id="UP001220324">
    <property type="component" value="Unassembled WGS sequence"/>
</dbReference>
<keyword evidence="2" id="KW-1185">Reference proteome</keyword>
<gene>
    <name evidence="1" type="ORF">N7494_000957</name>
</gene>
<proteinExistence type="predicted"/>
<dbReference type="AlphaFoldDB" id="A0AAD6GM34"/>
<organism evidence="1 2">
    <name type="scientific">Penicillium frequentans</name>
    <dbReference type="NCBI Taxonomy" id="3151616"/>
    <lineage>
        <taxon>Eukaryota</taxon>
        <taxon>Fungi</taxon>
        <taxon>Dikarya</taxon>
        <taxon>Ascomycota</taxon>
        <taxon>Pezizomycotina</taxon>
        <taxon>Eurotiomycetes</taxon>
        <taxon>Eurotiomycetidae</taxon>
        <taxon>Eurotiales</taxon>
        <taxon>Aspergillaceae</taxon>
        <taxon>Penicillium</taxon>
    </lineage>
</organism>
<reference evidence="1 2" key="1">
    <citation type="journal article" date="2023" name="IMA Fungus">
        <title>Comparative genomic study of the Penicillium genus elucidates a diverse pangenome and 15 lateral gene transfer events.</title>
        <authorList>
            <person name="Petersen C."/>
            <person name="Sorensen T."/>
            <person name="Nielsen M.R."/>
            <person name="Sondergaard T.E."/>
            <person name="Sorensen J.L."/>
            <person name="Fitzpatrick D.A."/>
            <person name="Frisvad J.C."/>
            <person name="Nielsen K.L."/>
        </authorList>
    </citation>
    <scope>NUCLEOTIDE SEQUENCE [LARGE SCALE GENOMIC DNA]</scope>
    <source>
        <strain evidence="1 2">IBT 35679</strain>
    </source>
</reference>
<protein>
    <submittedName>
        <fullName evidence="1">Uncharacterized protein</fullName>
    </submittedName>
</protein>
<evidence type="ECO:0000313" key="2">
    <source>
        <dbReference type="Proteomes" id="UP001220324"/>
    </source>
</evidence>